<evidence type="ECO:0000256" key="7">
    <source>
        <dbReference type="ARBA" id="ARBA00023136"/>
    </source>
</evidence>
<keyword evidence="11" id="KW-1185">Reference proteome</keyword>
<feature type="transmembrane region" description="Helical" evidence="9">
    <location>
        <begin position="42"/>
        <end position="65"/>
    </location>
</feature>
<comment type="caution">
    <text evidence="9">Lacks conserved residue(s) required for the propagation of feature annotation.</text>
</comment>
<comment type="subcellular location">
    <subcellularLocation>
        <location evidence="1 9">Endoplasmic reticulum membrane</location>
        <topology evidence="1 9">Multi-pass membrane protein</topology>
    </subcellularLocation>
</comment>
<comment type="caution">
    <text evidence="10">The sequence shown here is derived from an EMBL/GenBank/DDBJ whole genome shotgun (WGS) entry which is preliminary data.</text>
</comment>
<dbReference type="Proteomes" id="UP001314263">
    <property type="component" value="Unassembled WGS sequence"/>
</dbReference>
<dbReference type="GO" id="GO:0034203">
    <property type="term" value="P:glycolipid translocation"/>
    <property type="evidence" value="ECO:0007669"/>
    <property type="project" value="TreeGrafter"/>
</dbReference>
<evidence type="ECO:0000256" key="4">
    <source>
        <dbReference type="ARBA" id="ARBA00022692"/>
    </source>
</evidence>
<feature type="transmembrane region" description="Helical" evidence="9">
    <location>
        <begin position="12"/>
        <end position="30"/>
    </location>
</feature>
<evidence type="ECO:0000256" key="1">
    <source>
        <dbReference type="ARBA" id="ARBA00004477"/>
    </source>
</evidence>
<keyword evidence="7 9" id="KW-0472">Membrane</keyword>
<dbReference type="Pfam" id="PF04506">
    <property type="entry name" value="Rft-1"/>
    <property type="match status" value="1"/>
</dbReference>
<keyword evidence="5" id="KW-0256">Endoplasmic reticulum</keyword>
<keyword evidence="6 9" id="KW-1133">Transmembrane helix</keyword>
<sequence length="135" mass="14671">MAGGPDSVFVHGFFYLVVSQISTRLITFFLNLLTARLLTIDAYGLASVQFHLINTFILFLSREGFRRGCLRAQQSSASPGHISRNVLAIAALTLPLGALTSLCTCGVALRGNPSWTNAYAYAIYLQGKPDLCEQV</sequence>
<comment type="pathway">
    <text evidence="2">Protein modification; protein glycosylation.</text>
</comment>
<evidence type="ECO:0000313" key="10">
    <source>
        <dbReference type="EMBL" id="CAK0785306.1"/>
    </source>
</evidence>
<dbReference type="EMBL" id="CAUYUE010000012">
    <property type="protein sequence ID" value="CAK0785306.1"/>
    <property type="molecule type" value="Genomic_DNA"/>
</dbReference>
<evidence type="ECO:0000256" key="5">
    <source>
        <dbReference type="ARBA" id="ARBA00022824"/>
    </source>
</evidence>
<evidence type="ECO:0000313" key="11">
    <source>
        <dbReference type="Proteomes" id="UP001314263"/>
    </source>
</evidence>
<dbReference type="InterPro" id="IPR007594">
    <property type="entry name" value="RFT1"/>
</dbReference>
<name>A0AAV1IET4_9CHLO</name>
<organism evidence="10 11">
    <name type="scientific">Coccomyxa viridis</name>
    <dbReference type="NCBI Taxonomy" id="1274662"/>
    <lineage>
        <taxon>Eukaryota</taxon>
        <taxon>Viridiplantae</taxon>
        <taxon>Chlorophyta</taxon>
        <taxon>core chlorophytes</taxon>
        <taxon>Trebouxiophyceae</taxon>
        <taxon>Trebouxiophyceae incertae sedis</taxon>
        <taxon>Coccomyxaceae</taxon>
        <taxon>Coccomyxa</taxon>
    </lineage>
</organism>
<protein>
    <recommendedName>
        <fullName evidence="9">Protein RFT1 homolog</fullName>
    </recommendedName>
</protein>
<comment type="similarity">
    <text evidence="3 9">Belongs to the RFT1 family.</text>
</comment>
<dbReference type="PANTHER" id="PTHR13117">
    <property type="entry name" value="ENDOPLASMIC RETICULUM MULTISPAN TRANSMEMBRANE PROTEIN-RELATED"/>
    <property type="match status" value="1"/>
</dbReference>
<proteinExistence type="inferred from homology"/>
<dbReference type="GO" id="GO:0005789">
    <property type="term" value="C:endoplasmic reticulum membrane"/>
    <property type="evidence" value="ECO:0007669"/>
    <property type="project" value="UniProtKB-SubCell"/>
</dbReference>
<evidence type="ECO:0000256" key="9">
    <source>
        <dbReference type="RuleBase" id="RU365067"/>
    </source>
</evidence>
<dbReference type="PANTHER" id="PTHR13117:SF5">
    <property type="entry name" value="PROTEIN RFT1 HOMOLOG"/>
    <property type="match status" value="1"/>
</dbReference>
<evidence type="ECO:0000256" key="2">
    <source>
        <dbReference type="ARBA" id="ARBA00004922"/>
    </source>
</evidence>
<accession>A0AAV1IET4</accession>
<dbReference type="AlphaFoldDB" id="A0AAV1IET4"/>
<keyword evidence="4 9" id="KW-0812">Transmembrane</keyword>
<evidence type="ECO:0000256" key="3">
    <source>
        <dbReference type="ARBA" id="ARBA00010288"/>
    </source>
</evidence>
<evidence type="ECO:0000256" key="8">
    <source>
        <dbReference type="ARBA" id="ARBA00045912"/>
    </source>
</evidence>
<gene>
    <name evidence="10" type="ORF">CVIRNUC_008513</name>
</gene>
<dbReference type="GO" id="GO:0006488">
    <property type="term" value="P:dolichol-linked oligosaccharide biosynthetic process"/>
    <property type="evidence" value="ECO:0007669"/>
    <property type="project" value="InterPro"/>
</dbReference>
<evidence type="ECO:0000256" key="6">
    <source>
        <dbReference type="ARBA" id="ARBA00022989"/>
    </source>
</evidence>
<comment type="function">
    <text evidence="8 9">Intramembrane glycolipid transporter that operates in the biosynthetic pathway of dolichol-linked oligosaccharides, the glycan precursors employed in protein asparagine (N)-glycosylation. The sequential addition of sugars to dolichol pyrophosphate produces dolichol-linked oligosaccharides containing fourteen sugars, including two GlcNAcs, nine mannoses and three glucoses. Once assembled, the oligosaccharide is transferred from the lipid to nascent proteins by oligosaccharyltransferases. The assembly of dolichol-linked oligosaccharides begins on the cytosolic side of the endoplasmic reticulum membrane and finishes in its lumen. RFT1 could mediate the translocation of the cytosolically oriented intermediate DolPP-GlcNAc2Man5, produced by ALG11, into the ER lumen where dolichol-linked oligosaccharides assembly continues. However, the intramembrane lipid transporter activity could not be confirmed in vitro.</text>
</comment>
<reference evidence="10 11" key="1">
    <citation type="submission" date="2023-10" db="EMBL/GenBank/DDBJ databases">
        <authorList>
            <person name="Maclean D."/>
            <person name="Macfadyen A."/>
        </authorList>
    </citation>
    <scope>NUCLEOTIDE SEQUENCE [LARGE SCALE GENOMIC DNA]</scope>
</reference>